<dbReference type="Proteomes" id="UP000287352">
    <property type="component" value="Unassembled WGS sequence"/>
</dbReference>
<accession>A0A401ZZ76</accession>
<sequence length="69" mass="7676">MLQRILIKYFVLVVAIFCLFEGIHNLVFSGNKALDIVIANSIASWGILVLGVLCLIGFIAFVFKDKSLF</sequence>
<evidence type="ECO:0000313" key="2">
    <source>
        <dbReference type="EMBL" id="GCE12159.1"/>
    </source>
</evidence>
<feature type="transmembrane region" description="Helical" evidence="1">
    <location>
        <begin position="9"/>
        <end position="30"/>
    </location>
</feature>
<organism evidence="2 3">
    <name type="scientific">Tengunoibacter tsumagoiensis</name>
    <dbReference type="NCBI Taxonomy" id="2014871"/>
    <lineage>
        <taxon>Bacteria</taxon>
        <taxon>Bacillati</taxon>
        <taxon>Chloroflexota</taxon>
        <taxon>Ktedonobacteria</taxon>
        <taxon>Ktedonobacterales</taxon>
        <taxon>Dictyobacteraceae</taxon>
        <taxon>Tengunoibacter</taxon>
    </lineage>
</organism>
<keyword evidence="3" id="KW-1185">Reference proteome</keyword>
<comment type="caution">
    <text evidence="2">The sequence shown here is derived from an EMBL/GenBank/DDBJ whole genome shotgun (WGS) entry which is preliminary data.</text>
</comment>
<keyword evidence="1" id="KW-1133">Transmembrane helix</keyword>
<reference evidence="3" key="1">
    <citation type="submission" date="2018-12" db="EMBL/GenBank/DDBJ databases">
        <title>Tengunoibacter tsumagoiensis gen. nov., sp. nov., Dictyobacter kobayashii sp. nov., D. alpinus sp. nov., and D. joshuensis sp. nov. and description of Dictyobacteraceae fam. nov. within the order Ktedonobacterales isolated from Tengu-no-mugimeshi.</title>
        <authorList>
            <person name="Wang C.M."/>
            <person name="Zheng Y."/>
            <person name="Sakai Y."/>
            <person name="Toyoda A."/>
            <person name="Minakuchi Y."/>
            <person name="Abe K."/>
            <person name="Yokota A."/>
            <person name="Yabe S."/>
        </authorList>
    </citation>
    <scope>NUCLEOTIDE SEQUENCE [LARGE SCALE GENOMIC DNA]</scope>
    <source>
        <strain evidence="3">Uno3</strain>
    </source>
</reference>
<gene>
    <name evidence="2" type="ORF">KTT_20180</name>
</gene>
<evidence type="ECO:0000313" key="3">
    <source>
        <dbReference type="Proteomes" id="UP000287352"/>
    </source>
</evidence>
<dbReference type="AlphaFoldDB" id="A0A401ZZ76"/>
<dbReference type="EMBL" id="BIFR01000001">
    <property type="protein sequence ID" value="GCE12159.1"/>
    <property type="molecule type" value="Genomic_DNA"/>
</dbReference>
<protein>
    <submittedName>
        <fullName evidence="2">Uncharacterized protein</fullName>
    </submittedName>
</protein>
<feature type="transmembrane region" description="Helical" evidence="1">
    <location>
        <begin position="42"/>
        <end position="63"/>
    </location>
</feature>
<keyword evidence="1" id="KW-0472">Membrane</keyword>
<name>A0A401ZZ76_9CHLR</name>
<dbReference type="RefSeq" id="WP_126579804.1">
    <property type="nucleotide sequence ID" value="NZ_BIFR01000001.1"/>
</dbReference>
<evidence type="ECO:0000256" key="1">
    <source>
        <dbReference type="SAM" id="Phobius"/>
    </source>
</evidence>
<proteinExistence type="predicted"/>
<keyword evidence="1" id="KW-0812">Transmembrane</keyword>